<dbReference type="EMBL" id="MCFK01001558">
    <property type="protein sequence ID" value="RKF64875.1"/>
    <property type="molecule type" value="Genomic_DNA"/>
</dbReference>
<dbReference type="OrthoDB" id="10455882at2759"/>
<keyword evidence="2" id="KW-1185">Reference proteome</keyword>
<accession>A0A420I5F1</accession>
<dbReference type="Proteomes" id="UP000286134">
    <property type="component" value="Unassembled WGS sequence"/>
</dbReference>
<gene>
    <name evidence="1" type="ORF">OnM2_015066</name>
</gene>
<dbReference type="Gene3D" id="3.30.160.20">
    <property type="match status" value="1"/>
</dbReference>
<dbReference type="AlphaFoldDB" id="A0A420I5F1"/>
<proteinExistence type="predicted"/>
<organism evidence="1 2">
    <name type="scientific">Erysiphe neolycopersici</name>
    <dbReference type="NCBI Taxonomy" id="212602"/>
    <lineage>
        <taxon>Eukaryota</taxon>
        <taxon>Fungi</taxon>
        <taxon>Dikarya</taxon>
        <taxon>Ascomycota</taxon>
        <taxon>Pezizomycotina</taxon>
        <taxon>Leotiomycetes</taxon>
        <taxon>Erysiphales</taxon>
        <taxon>Erysiphaceae</taxon>
        <taxon>Erysiphe</taxon>
    </lineage>
</organism>
<evidence type="ECO:0000313" key="1">
    <source>
        <dbReference type="EMBL" id="RKF64875.1"/>
    </source>
</evidence>
<evidence type="ECO:0008006" key="3">
    <source>
        <dbReference type="Google" id="ProtNLM"/>
    </source>
</evidence>
<sequence length="73" mass="8514">MSDKYQARLRDICYKRQWTLPRYLVTSCHAGFYCSVTVAAQVYSGRWAETEEEARENSAEKAVKSIQVEYGQR</sequence>
<comment type="caution">
    <text evidence="1">The sequence shown here is derived from an EMBL/GenBank/DDBJ whole genome shotgun (WGS) entry which is preliminary data.</text>
</comment>
<reference evidence="1 2" key="1">
    <citation type="journal article" date="2018" name="BMC Genomics">
        <title>Comparative genome analyses reveal sequence features reflecting distinct modes of host-adaptation between dicot and monocot powdery mildew.</title>
        <authorList>
            <person name="Wu Y."/>
            <person name="Ma X."/>
            <person name="Pan Z."/>
            <person name="Kale S.D."/>
            <person name="Song Y."/>
            <person name="King H."/>
            <person name="Zhang Q."/>
            <person name="Presley C."/>
            <person name="Deng X."/>
            <person name="Wei C.I."/>
            <person name="Xiao S."/>
        </authorList>
    </citation>
    <scope>NUCLEOTIDE SEQUENCE [LARGE SCALE GENOMIC DNA]</scope>
    <source>
        <strain evidence="1">UMSG2</strain>
    </source>
</reference>
<name>A0A420I5F1_9PEZI</name>
<evidence type="ECO:0000313" key="2">
    <source>
        <dbReference type="Proteomes" id="UP000286134"/>
    </source>
</evidence>
<dbReference type="SUPFAM" id="SSF54768">
    <property type="entry name" value="dsRNA-binding domain-like"/>
    <property type="match status" value="1"/>
</dbReference>
<protein>
    <recommendedName>
        <fullName evidence="3">DRBM domain-containing protein</fullName>
    </recommendedName>
</protein>